<name>A0A1M5MP56_9RHOB</name>
<dbReference type="STRING" id="996342.SAMN05443551_0592"/>
<evidence type="ECO:0008006" key="3">
    <source>
        <dbReference type="Google" id="ProtNLM"/>
    </source>
</evidence>
<dbReference type="RefSeq" id="WP_072776006.1">
    <property type="nucleotide sequence ID" value="NZ_FQXC01000001.1"/>
</dbReference>
<gene>
    <name evidence="1" type="ORF">SAMN05443551_0592</name>
</gene>
<proteinExistence type="predicted"/>
<accession>A0A1M5MP56</accession>
<dbReference type="AlphaFoldDB" id="A0A1M5MP56"/>
<sequence>MDKQVLDADAAVLILTENQLEAADLAEHLHGLDLGRTLIIRSPKDVERILSESRFQISFAVFGFSTDEAAAHQALSRVKAFGCPILFIDTPEEFAVGDQSKVVMRPYSSVDIDHALSALGALT</sequence>
<reference evidence="1 2" key="1">
    <citation type="submission" date="2016-11" db="EMBL/GenBank/DDBJ databases">
        <authorList>
            <person name="Jaros S."/>
            <person name="Januszkiewicz K."/>
            <person name="Wedrychowicz H."/>
        </authorList>
    </citation>
    <scope>NUCLEOTIDE SEQUENCE [LARGE SCALE GENOMIC DNA]</scope>
    <source>
        <strain evidence="1 2">DSM 29431</strain>
    </source>
</reference>
<dbReference type="EMBL" id="FQXC01000001">
    <property type="protein sequence ID" value="SHG79025.1"/>
    <property type="molecule type" value="Genomic_DNA"/>
</dbReference>
<dbReference type="Proteomes" id="UP000184221">
    <property type="component" value="Unassembled WGS sequence"/>
</dbReference>
<evidence type="ECO:0000313" key="1">
    <source>
        <dbReference type="EMBL" id="SHG79025.1"/>
    </source>
</evidence>
<protein>
    <recommendedName>
        <fullName evidence="3">Response regulatory domain-containing protein</fullName>
    </recommendedName>
</protein>
<keyword evidence="2" id="KW-1185">Reference proteome</keyword>
<organism evidence="1 2">
    <name type="scientific">Marivita hallyeonensis</name>
    <dbReference type="NCBI Taxonomy" id="996342"/>
    <lineage>
        <taxon>Bacteria</taxon>
        <taxon>Pseudomonadati</taxon>
        <taxon>Pseudomonadota</taxon>
        <taxon>Alphaproteobacteria</taxon>
        <taxon>Rhodobacterales</taxon>
        <taxon>Roseobacteraceae</taxon>
        <taxon>Marivita</taxon>
    </lineage>
</organism>
<dbReference type="OrthoDB" id="7850839at2"/>
<evidence type="ECO:0000313" key="2">
    <source>
        <dbReference type="Proteomes" id="UP000184221"/>
    </source>
</evidence>